<dbReference type="EC" id="5.2.1.8" evidence="3 11"/>
<dbReference type="SUPFAM" id="SSF109998">
    <property type="entry name" value="Triger factor/SurA peptide-binding domain-like"/>
    <property type="match status" value="1"/>
</dbReference>
<accession>A0A2I1M7I5</accession>
<evidence type="ECO:0000256" key="6">
    <source>
        <dbReference type="ARBA" id="ARBA00023110"/>
    </source>
</evidence>
<comment type="caution">
    <text evidence="14">The sequence shown here is derived from an EMBL/GenBank/DDBJ whole genome shotgun (WGS) entry which is preliminary data.</text>
</comment>
<dbReference type="GO" id="GO:0043335">
    <property type="term" value="P:protein unfolding"/>
    <property type="evidence" value="ECO:0007669"/>
    <property type="project" value="TreeGrafter"/>
</dbReference>
<gene>
    <name evidence="11" type="primary">tig</name>
    <name evidence="14" type="ORF">CYJ32_01065</name>
</gene>
<dbReference type="Gene3D" id="1.10.3120.10">
    <property type="entry name" value="Trigger factor, C-terminal domain"/>
    <property type="match status" value="1"/>
</dbReference>
<protein>
    <recommendedName>
        <fullName evidence="4 11">Trigger factor</fullName>
        <shortName evidence="11">TF</shortName>
        <ecNumber evidence="3 11">5.2.1.8</ecNumber>
    </recommendedName>
    <alternativeName>
        <fullName evidence="10 11">PPIase</fullName>
    </alternativeName>
</protein>
<evidence type="ECO:0000256" key="5">
    <source>
        <dbReference type="ARBA" id="ARBA00022618"/>
    </source>
</evidence>
<evidence type="ECO:0000256" key="2">
    <source>
        <dbReference type="ARBA" id="ARBA00005464"/>
    </source>
</evidence>
<dbReference type="InterPro" id="IPR037041">
    <property type="entry name" value="Trigger_fac_C_sf"/>
</dbReference>
<dbReference type="InterPro" id="IPR005215">
    <property type="entry name" value="Trig_fac"/>
</dbReference>
<dbReference type="Proteomes" id="UP000242263">
    <property type="component" value="Unassembled WGS sequence"/>
</dbReference>
<comment type="domain">
    <text evidence="11">Consists of 3 domains; the N-terminus binds the ribosome, the middle domain has PPIase activity, while the C-terminus has intrinsic chaperone activity on its own.</text>
</comment>
<comment type="subcellular location">
    <subcellularLocation>
        <location evidence="11">Cytoplasm</location>
    </subcellularLocation>
    <text evidence="11">About half TF is bound to the ribosome near the polypeptide exit tunnel while the other half is free in the cytoplasm.</text>
</comment>
<evidence type="ECO:0000256" key="1">
    <source>
        <dbReference type="ARBA" id="ARBA00000971"/>
    </source>
</evidence>
<dbReference type="SUPFAM" id="SSF54534">
    <property type="entry name" value="FKBP-like"/>
    <property type="match status" value="1"/>
</dbReference>
<keyword evidence="9 11" id="KW-0131">Cell cycle</keyword>
<keyword evidence="6 11" id="KW-0697">Rotamase</keyword>
<dbReference type="GO" id="GO:0005737">
    <property type="term" value="C:cytoplasm"/>
    <property type="evidence" value="ECO:0007669"/>
    <property type="project" value="UniProtKB-SubCell"/>
</dbReference>
<dbReference type="GO" id="GO:0015031">
    <property type="term" value="P:protein transport"/>
    <property type="evidence" value="ECO:0007669"/>
    <property type="project" value="UniProtKB-UniRule"/>
</dbReference>
<evidence type="ECO:0000256" key="9">
    <source>
        <dbReference type="ARBA" id="ARBA00023306"/>
    </source>
</evidence>
<dbReference type="Gene3D" id="3.30.70.1050">
    <property type="entry name" value="Trigger factor ribosome-binding domain"/>
    <property type="match status" value="1"/>
</dbReference>
<dbReference type="GO" id="GO:0051083">
    <property type="term" value="P:'de novo' cotranslational protein folding"/>
    <property type="evidence" value="ECO:0007669"/>
    <property type="project" value="TreeGrafter"/>
</dbReference>
<keyword evidence="7 11" id="KW-0143">Chaperone</keyword>
<feature type="domain" description="Trigger factor C-terminal" evidence="13">
    <location>
        <begin position="260"/>
        <end position="399"/>
    </location>
</feature>
<dbReference type="NCBIfam" id="TIGR00115">
    <property type="entry name" value="tig"/>
    <property type="match status" value="1"/>
</dbReference>
<dbReference type="HAMAP" id="MF_00303">
    <property type="entry name" value="Trigger_factor_Tig"/>
    <property type="match status" value="1"/>
</dbReference>
<dbReference type="InterPro" id="IPR008880">
    <property type="entry name" value="Trigger_fac_C"/>
</dbReference>
<dbReference type="EMBL" id="PKGU01000001">
    <property type="protein sequence ID" value="PKZ16059.1"/>
    <property type="molecule type" value="Genomic_DNA"/>
</dbReference>
<dbReference type="GO" id="GO:0043022">
    <property type="term" value="F:ribosome binding"/>
    <property type="evidence" value="ECO:0007669"/>
    <property type="project" value="TreeGrafter"/>
</dbReference>
<dbReference type="GO" id="GO:0051301">
    <property type="term" value="P:cell division"/>
    <property type="evidence" value="ECO:0007669"/>
    <property type="project" value="UniProtKB-KW"/>
</dbReference>
<dbReference type="Pfam" id="PF05697">
    <property type="entry name" value="Trigger_N"/>
    <property type="match status" value="1"/>
</dbReference>
<dbReference type="GO" id="GO:0044183">
    <property type="term" value="F:protein folding chaperone"/>
    <property type="evidence" value="ECO:0007669"/>
    <property type="project" value="TreeGrafter"/>
</dbReference>
<evidence type="ECO:0000256" key="11">
    <source>
        <dbReference type="HAMAP-Rule" id="MF_00303"/>
    </source>
</evidence>
<dbReference type="InterPro" id="IPR036611">
    <property type="entry name" value="Trigger_fac_ribosome-bd_sf"/>
</dbReference>
<evidence type="ECO:0000256" key="7">
    <source>
        <dbReference type="ARBA" id="ARBA00023186"/>
    </source>
</evidence>
<dbReference type="AlphaFoldDB" id="A0A2I1M7I5"/>
<name>A0A2I1M7I5_9BIFI</name>
<dbReference type="PANTHER" id="PTHR30560:SF3">
    <property type="entry name" value="TRIGGER FACTOR-LIKE PROTEIN TIG, CHLOROPLASTIC"/>
    <property type="match status" value="1"/>
</dbReference>
<keyword evidence="11" id="KW-0963">Cytoplasm</keyword>
<dbReference type="RefSeq" id="WP_101541155.1">
    <property type="nucleotide sequence ID" value="NZ_CBDEIH010000045.1"/>
</dbReference>
<evidence type="ECO:0000259" key="13">
    <source>
        <dbReference type="Pfam" id="PF05698"/>
    </source>
</evidence>
<organism evidence="14 15">
    <name type="scientific">Alloscardovia omnicolens</name>
    <dbReference type="NCBI Taxonomy" id="419015"/>
    <lineage>
        <taxon>Bacteria</taxon>
        <taxon>Bacillati</taxon>
        <taxon>Actinomycetota</taxon>
        <taxon>Actinomycetes</taxon>
        <taxon>Bifidobacteriales</taxon>
        <taxon>Bifidobacteriaceae</taxon>
        <taxon>Alloscardovia</taxon>
    </lineage>
</organism>
<sequence length="454" mass="49100">MKISVRNLEPTKVRLTITVDQEELEPHLNTARKAIADQINVPGFRKGHVPGKIVDQRVGYAAVVGEAVNEAVPEFYNDAIEQKNLRPMDQPELDLKDVPQEKNDGVKLKFTAEVEVRPQFELPALDGMTVEVEKQTVSDDDINARLEALQQRFGTLVGVDRPADKGDYANISLEAVINDETVDSQDGVSYQIGAGNMLDGIDEALIGLSAGEKTTFKSALAAGEHEGEEAEVKVTLNSVKTMELPALDDDFAQDASEFDTLDELKEDIKKQAELDLEGRQANAARDAFLAQVAEDLEIPVPKGLLANHVAEHLRNMGVTEDKATAEQKKDASESAEKELRDQILLDTLAEAMDVKVGQADVMNFLASVAQQYGMDPNQFINSIVQGGQLPSAVQEVARSKGMLAAMRAVTFKDSEGAELDLSRFLGADESEEDASVAAASAVAEVADEVANAAN</sequence>
<dbReference type="PANTHER" id="PTHR30560">
    <property type="entry name" value="TRIGGER FACTOR CHAPERONE AND PEPTIDYL-PROLYL CIS/TRANS ISOMERASE"/>
    <property type="match status" value="1"/>
</dbReference>
<evidence type="ECO:0000256" key="8">
    <source>
        <dbReference type="ARBA" id="ARBA00023235"/>
    </source>
</evidence>
<dbReference type="PIRSF" id="PIRSF003095">
    <property type="entry name" value="Trigger_factor"/>
    <property type="match status" value="1"/>
</dbReference>
<comment type="similarity">
    <text evidence="2 11">Belongs to the FKBP-type PPIase family. Tig subfamily.</text>
</comment>
<dbReference type="InterPro" id="IPR008881">
    <property type="entry name" value="Trigger_fac_ribosome-bd_bac"/>
</dbReference>
<reference evidence="14 15" key="1">
    <citation type="submission" date="2017-12" db="EMBL/GenBank/DDBJ databases">
        <title>Phylogenetic diversity of female urinary microbiome.</title>
        <authorList>
            <person name="Thomas-White K."/>
            <person name="Wolfe A.J."/>
        </authorList>
    </citation>
    <scope>NUCLEOTIDE SEQUENCE [LARGE SCALE GENOMIC DNA]</scope>
    <source>
        <strain evidence="14 15">UMB0064</strain>
    </source>
</reference>
<dbReference type="InterPro" id="IPR046357">
    <property type="entry name" value="PPIase_dom_sf"/>
</dbReference>
<evidence type="ECO:0000256" key="4">
    <source>
        <dbReference type="ARBA" id="ARBA00016902"/>
    </source>
</evidence>
<evidence type="ECO:0000259" key="12">
    <source>
        <dbReference type="Pfam" id="PF05697"/>
    </source>
</evidence>
<evidence type="ECO:0000313" key="14">
    <source>
        <dbReference type="EMBL" id="PKZ16059.1"/>
    </source>
</evidence>
<dbReference type="Gene3D" id="3.10.50.40">
    <property type="match status" value="1"/>
</dbReference>
<dbReference type="GO" id="GO:0003755">
    <property type="term" value="F:peptidyl-prolyl cis-trans isomerase activity"/>
    <property type="evidence" value="ECO:0007669"/>
    <property type="project" value="UniProtKB-UniRule"/>
</dbReference>
<evidence type="ECO:0000313" key="15">
    <source>
        <dbReference type="Proteomes" id="UP000242263"/>
    </source>
</evidence>
<dbReference type="Pfam" id="PF05698">
    <property type="entry name" value="Trigger_C"/>
    <property type="match status" value="1"/>
</dbReference>
<dbReference type="SUPFAM" id="SSF102735">
    <property type="entry name" value="Trigger factor ribosome-binding domain"/>
    <property type="match status" value="1"/>
</dbReference>
<feature type="domain" description="Trigger factor ribosome-binding bacterial" evidence="12">
    <location>
        <begin position="1"/>
        <end position="149"/>
    </location>
</feature>
<keyword evidence="5 11" id="KW-0132">Cell division</keyword>
<comment type="function">
    <text evidence="11">Involved in protein export. Acts as a chaperone by maintaining the newly synthesized protein in an open conformation. Functions as a peptidyl-prolyl cis-trans isomerase.</text>
</comment>
<comment type="catalytic activity">
    <reaction evidence="1 11">
        <text>[protein]-peptidylproline (omega=180) = [protein]-peptidylproline (omega=0)</text>
        <dbReference type="Rhea" id="RHEA:16237"/>
        <dbReference type="Rhea" id="RHEA-COMP:10747"/>
        <dbReference type="Rhea" id="RHEA-COMP:10748"/>
        <dbReference type="ChEBI" id="CHEBI:83833"/>
        <dbReference type="ChEBI" id="CHEBI:83834"/>
        <dbReference type="EC" id="5.2.1.8"/>
    </reaction>
</comment>
<evidence type="ECO:0000256" key="10">
    <source>
        <dbReference type="ARBA" id="ARBA00029986"/>
    </source>
</evidence>
<keyword evidence="8 11" id="KW-0413">Isomerase</keyword>
<proteinExistence type="inferred from homology"/>
<dbReference type="InterPro" id="IPR027304">
    <property type="entry name" value="Trigger_fact/SurA_dom_sf"/>
</dbReference>
<evidence type="ECO:0000256" key="3">
    <source>
        <dbReference type="ARBA" id="ARBA00013194"/>
    </source>
</evidence>